<feature type="region of interest" description="Disordered" evidence="1">
    <location>
        <begin position="312"/>
        <end position="398"/>
    </location>
</feature>
<evidence type="ECO:0000256" key="2">
    <source>
        <dbReference type="SAM" id="SignalP"/>
    </source>
</evidence>
<dbReference type="AlphaFoldDB" id="A0A6A5R2S6"/>
<feature type="chain" id="PRO_5025375662" evidence="2">
    <location>
        <begin position="21"/>
        <end position="484"/>
    </location>
</feature>
<reference evidence="3" key="1">
    <citation type="journal article" date="2020" name="Stud. Mycol.">
        <title>101 Dothideomycetes genomes: a test case for predicting lifestyles and emergence of pathogens.</title>
        <authorList>
            <person name="Haridas S."/>
            <person name="Albert R."/>
            <person name="Binder M."/>
            <person name="Bloem J."/>
            <person name="Labutti K."/>
            <person name="Salamov A."/>
            <person name="Andreopoulos B."/>
            <person name="Baker S."/>
            <person name="Barry K."/>
            <person name="Bills G."/>
            <person name="Bluhm B."/>
            <person name="Cannon C."/>
            <person name="Castanera R."/>
            <person name="Culley D."/>
            <person name="Daum C."/>
            <person name="Ezra D."/>
            <person name="Gonzalez J."/>
            <person name="Henrissat B."/>
            <person name="Kuo A."/>
            <person name="Liang C."/>
            <person name="Lipzen A."/>
            <person name="Lutzoni F."/>
            <person name="Magnuson J."/>
            <person name="Mondo S."/>
            <person name="Nolan M."/>
            <person name="Ohm R."/>
            <person name="Pangilinan J."/>
            <person name="Park H.-J."/>
            <person name="Ramirez L."/>
            <person name="Alfaro M."/>
            <person name="Sun H."/>
            <person name="Tritt A."/>
            <person name="Yoshinaga Y."/>
            <person name="Zwiers L.-H."/>
            <person name="Turgeon B."/>
            <person name="Goodwin S."/>
            <person name="Spatafora J."/>
            <person name="Crous P."/>
            <person name="Grigoriev I."/>
        </authorList>
    </citation>
    <scope>NUCLEOTIDE SEQUENCE</scope>
    <source>
        <strain evidence="3">HMLAC05119</strain>
    </source>
</reference>
<keyword evidence="2" id="KW-0732">Signal</keyword>
<dbReference type="EMBL" id="ML979132">
    <property type="protein sequence ID" value="KAF1920377.1"/>
    <property type="molecule type" value="Genomic_DNA"/>
</dbReference>
<feature type="signal peptide" evidence="2">
    <location>
        <begin position="1"/>
        <end position="20"/>
    </location>
</feature>
<dbReference type="Proteomes" id="UP000800096">
    <property type="component" value="Unassembled WGS sequence"/>
</dbReference>
<organism evidence="3 4">
    <name type="scientific">Ampelomyces quisqualis</name>
    <name type="common">Powdery mildew agent</name>
    <dbReference type="NCBI Taxonomy" id="50730"/>
    <lineage>
        <taxon>Eukaryota</taxon>
        <taxon>Fungi</taxon>
        <taxon>Dikarya</taxon>
        <taxon>Ascomycota</taxon>
        <taxon>Pezizomycotina</taxon>
        <taxon>Dothideomycetes</taxon>
        <taxon>Pleosporomycetidae</taxon>
        <taxon>Pleosporales</taxon>
        <taxon>Pleosporineae</taxon>
        <taxon>Phaeosphaeriaceae</taxon>
        <taxon>Ampelomyces</taxon>
    </lineage>
</organism>
<name>A0A6A5R2S6_AMPQU</name>
<accession>A0A6A5R2S6</accession>
<evidence type="ECO:0000313" key="3">
    <source>
        <dbReference type="EMBL" id="KAF1920377.1"/>
    </source>
</evidence>
<protein>
    <submittedName>
        <fullName evidence="3">Uncharacterized protein</fullName>
    </submittedName>
</protein>
<gene>
    <name evidence="3" type="ORF">BDU57DRAFT_534162</name>
</gene>
<feature type="compositionally biased region" description="Gly residues" evidence="1">
    <location>
        <begin position="312"/>
        <end position="372"/>
    </location>
</feature>
<sequence length="484" mass="49255">MSGTLSAICLLALSAVPALGQSVETQQAQFNQVLNVNGDMKLNSFQFPDRSRIETFSQKQQQMIVNQQTPPIPPNQVSGTTGQPFVAISPQSMTISTTGATDLVGGQIQMAMSAQTLKAAAVQPGNTYVAKLSPDRQTWMVQETMRMVNSTDMTVRIVKCNQLDGEYMIVGRQTVETNTFVTPFGNDQASSVAIQGTGIQENEFQDGFRMSTRATQPMLMNVDVIQGIDTSMLAALEGQESVNDYRYSVVTNLAAVSPNLNKQVTVVQMPINAIRIQNMMQAMGVQPNGQVAVAVAHRGVLQNPGGATGNLGGAAGSAGSGSAGAGTGSTGGAGASSGGAAGGAGAGTGGAGAGTGGAGGAGAGTGGAGGAGASSASASSASASSAGAGDAGPGRRSLGRDLFQKEVARQVQGGTPTVNNPVATKLLLEPTFTPIQANAILDQTNMRIAFPVRQLDGEYILIMRKMEGAQSAQPAQALAQLKAI</sequence>
<evidence type="ECO:0000256" key="1">
    <source>
        <dbReference type="SAM" id="MobiDB-lite"/>
    </source>
</evidence>
<feature type="compositionally biased region" description="Low complexity" evidence="1">
    <location>
        <begin position="373"/>
        <end position="388"/>
    </location>
</feature>
<dbReference type="OrthoDB" id="6513042at2759"/>
<keyword evidence="4" id="KW-1185">Reference proteome</keyword>
<proteinExistence type="predicted"/>
<evidence type="ECO:0000313" key="4">
    <source>
        <dbReference type="Proteomes" id="UP000800096"/>
    </source>
</evidence>